<evidence type="ECO:0000313" key="6">
    <source>
        <dbReference type="Proteomes" id="UP000887575"/>
    </source>
</evidence>
<comment type="subcellular location">
    <subcellularLocation>
        <location evidence="1">Cytoplasm</location>
    </subcellularLocation>
</comment>
<dbReference type="AlphaFoldDB" id="A0AAF3EFX4"/>
<keyword evidence="4" id="KW-1133">Transmembrane helix</keyword>
<dbReference type="SUPFAM" id="SSF50156">
    <property type="entry name" value="PDZ domain-like"/>
    <property type="match status" value="1"/>
</dbReference>
<dbReference type="InterPro" id="IPR001478">
    <property type="entry name" value="PDZ"/>
</dbReference>
<organism evidence="6 7">
    <name type="scientific">Mesorhabditis belari</name>
    <dbReference type="NCBI Taxonomy" id="2138241"/>
    <lineage>
        <taxon>Eukaryota</taxon>
        <taxon>Metazoa</taxon>
        <taxon>Ecdysozoa</taxon>
        <taxon>Nematoda</taxon>
        <taxon>Chromadorea</taxon>
        <taxon>Rhabditida</taxon>
        <taxon>Rhabditina</taxon>
        <taxon>Rhabditomorpha</taxon>
        <taxon>Rhabditoidea</taxon>
        <taxon>Rhabditidae</taxon>
        <taxon>Mesorhabditinae</taxon>
        <taxon>Mesorhabditis</taxon>
    </lineage>
</organism>
<dbReference type="InterPro" id="IPR033122">
    <property type="entry name" value="LETM1-like_RBD"/>
</dbReference>
<dbReference type="GO" id="GO:0043022">
    <property type="term" value="F:ribosome binding"/>
    <property type="evidence" value="ECO:0007669"/>
    <property type="project" value="InterPro"/>
</dbReference>
<name>A0AAF3EFX4_9BILA</name>
<evidence type="ECO:0000256" key="2">
    <source>
        <dbReference type="ARBA" id="ARBA00022490"/>
    </source>
</evidence>
<feature type="domain" description="PDZ" evidence="5">
    <location>
        <begin position="208"/>
        <end position="301"/>
    </location>
</feature>
<accession>A0AAF3EFX4</accession>
<dbReference type="WBParaSite" id="MBELARI_LOCUS12880">
    <property type="protein sequence ID" value="MBELARI_LOCUS12880"/>
    <property type="gene ID" value="MBELARI_LOCUS12880"/>
</dbReference>
<dbReference type="PANTHER" id="PTHR15963:SF5">
    <property type="entry name" value="SHORT SPINDLE 6, ISOFORM A"/>
    <property type="match status" value="1"/>
</dbReference>
<sequence>MKDIQPILCSVNVFKYKTRPFYERLRKRVACKGKGTYYAMNTAKLSDSDKLDLSRKYFFIGLAFLPFVWLTNVVCFFRDAYCKPPSDARKKIRTYVTLSAIGCIVWLIIIAAWETFYQWFRSQGLLWTDQLAFTFPLDFVDYKKRSMTETISLVNLQTQIEQEDCNDSGYSGSSLASFSQFEGDIDFRLANDRAVLRDRVDLDHSRKTIVLERQSMQEDFGFRLKEIRSKTFEASTPDGHGLVQVVHAIFADSPAARAGLRMGDVIVGVNGREVLGYSTSEIFQLFTGLSLRLVLVYQDLKRIREQETKRTNLQLKLAMKERELLELEHEESVLLAGNADLCTQLAASFKMPIASYSLPSSGESQRSFWKLSTHSKPFHFDTFKFNRDCFKKFSARLDSGVKKAKNPSMEDDKEDEIEKLQMAFTHVIKLNPDEDTDETATKRLHSHADQIASKMEDLFNDSQKVENARLFCTSSFHMQSTRLTYLIRSHPTALCAIRCTSQGPLPNPPKEGSLSYKYERYISRWPKFLALHRMVVDGSRWCFSDVKTYIRVRRDISSKRRTLEQLSVEELEVLVQSGRDILKMSFLLTILQIPGPGDILILLLLAERSDIFVYSLLFESEGPKLGVVVTLLPLPFTVYVIGAAVIFFPRLILTRHFWTDAQRIEFFAKEVQASQDKAASLKGDLKTSSVEKLALPGITDLDTDKTTSLARLHGLIPLPLPGLTRRLISRSKALHRLDRVLSLNELTDRQLVFHCYIRRINFTGFSTEQMRAALQTWILLTSGLSESSYLAAPLLFNMAK</sequence>
<dbReference type="Proteomes" id="UP000887575">
    <property type="component" value="Unassembled WGS sequence"/>
</dbReference>
<dbReference type="SMART" id="SM00228">
    <property type="entry name" value="PDZ"/>
    <property type="match status" value="1"/>
</dbReference>
<dbReference type="PROSITE" id="PS50106">
    <property type="entry name" value="PDZ"/>
    <property type="match status" value="1"/>
</dbReference>
<evidence type="ECO:0000256" key="4">
    <source>
        <dbReference type="SAM" id="Phobius"/>
    </source>
</evidence>
<keyword evidence="3" id="KW-0175">Coiled coil</keyword>
<evidence type="ECO:0000256" key="1">
    <source>
        <dbReference type="ARBA" id="ARBA00004496"/>
    </source>
</evidence>
<dbReference type="InterPro" id="IPR052122">
    <property type="entry name" value="Intracell_Traff_Signaling_Reg"/>
</dbReference>
<keyword evidence="6" id="KW-1185">Reference proteome</keyword>
<keyword evidence="4" id="KW-0812">Transmembrane</keyword>
<feature type="coiled-coil region" evidence="3">
    <location>
        <begin position="303"/>
        <end position="330"/>
    </location>
</feature>
<dbReference type="GO" id="GO:0005737">
    <property type="term" value="C:cytoplasm"/>
    <property type="evidence" value="ECO:0007669"/>
    <property type="project" value="UniProtKB-SubCell"/>
</dbReference>
<dbReference type="Pfam" id="PF17820">
    <property type="entry name" value="PDZ_6"/>
    <property type="match status" value="1"/>
</dbReference>
<proteinExistence type="predicted"/>
<protein>
    <recommendedName>
        <fullName evidence="5">PDZ domain-containing protein</fullName>
    </recommendedName>
</protein>
<keyword evidence="4" id="KW-0472">Membrane</keyword>
<dbReference type="Pfam" id="PF10251">
    <property type="entry name" value="PEN-2"/>
    <property type="match status" value="1"/>
</dbReference>
<evidence type="ECO:0000259" key="5">
    <source>
        <dbReference type="PROSITE" id="PS50106"/>
    </source>
</evidence>
<feature type="transmembrane region" description="Helical" evidence="4">
    <location>
        <begin position="625"/>
        <end position="648"/>
    </location>
</feature>
<reference evidence="7" key="1">
    <citation type="submission" date="2024-02" db="UniProtKB">
        <authorList>
            <consortium name="WormBaseParasite"/>
        </authorList>
    </citation>
    <scope>IDENTIFICATION</scope>
</reference>
<feature type="transmembrane region" description="Helical" evidence="4">
    <location>
        <begin position="57"/>
        <end position="77"/>
    </location>
</feature>
<keyword evidence="2" id="KW-0963">Cytoplasm</keyword>
<dbReference type="InterPro" id="IPR041489">
    <property type="entry name" value="PDZ_6"/>
</dbReference>
<dbReference type="PANTHER" id="PTHR15963">
    <property type="entry name" value="GENERAL RECEPTOR FOR PHOSPHOINOSITIDES 1-ASSOCIATED SCAFFOLD PROTEIN-RELATED"/>
    <property type="match status" value="1"/>
</dbReference>
<feature type="transmembrane region" description="Helical" evidence="4">
    <location>
        <begin position="586"/>
        <end position="605"/>
    </location>
</feature>
<dbReference type="Pfam" id="PF07766">
    <property type="entry name" value="LETM1_RBD"/>
    <property type="match status" value="2"/>
</dbReference>
<dbReference type="InterPro" id="IPR019379">
    <property type="entry name" value="Gamma_Secretase_Asp_P_PEN2"/>
</dbReference>
<feature type="transmembrane region" description="Helical" evidence="4">
    <location>
        <begin position="98"/>
        <end position="120"/>
    </location>
</feature>
<dbReference type="Gene3D" id="2.30.42.10">
    <property type="match status" value="1"/>
</dbReference>
<evidence type="ECO:0000256" key="3">
    <source>
        <dbReference type="SAM" id="Coils"/>
    </source>
</evidence>
<evidence type="ECO:0000313" key="7">
    <source>
        <dbReference type="WBParaSite" id="MBELARI_LOCUS12880"/>
    </source>
</evidence>
<dbReference type="InterPro" id="IPR036034">
    <property type="entry name" value="PDZ_sf"/>
</dbReference>